<sequence>MAIAGLKDSESVLEFKDPLAPATRELDDTVGAVPEKWNHDHTVEDLNQLHLAKT</sequence>
<name>A0ABR2V2K6_9PEZI</name>
<accession>A0ABR2V2K6</accession>
<reference evidence="1 2" key="1">
    <citation type="journal article" date="2024" name="J. Plant Pathol.">
        <title>Sequence and assembly of the genome of Seiridium unicorne, isolate CBS 538.82, causal agent of cypress canker disease.</title>
        <authorList>
            <person name="Scali E."/>
            <person name="Rocca G.D."/>
            <person name="Danti R."/>
            <person name="Garbelotto M."/>
            <person name="Barberini S."/>
            <person name="Baroncelli R."/>
            <person name="Emiliani G."/>
        </authorList>
    </citation>
    <scope>NUCLEOTIDE SEQUENCE [LARGE SCALE GENOMIC DNA]</scope>
    <source>
        <strain evidence="1 2">BM-138-508</strain>
    </source>
</reference>
<keyword evidence="2" id="KW-1185">Reference proteome</keyword>
<proteinExistence type="predicted"/>
<evidence type="ECO:0000313" key="2">
    <source>
        <dbReference type="Proteomes" id="UP001408356"/>
    </source>
</evidence>
<organism evidence="1 2">
    <name type="scientific">Seiridium unicorne</name>
    <dbReference type="NCBI Taxonomy" id="138068"/>
    <lineage>
        <taxon>Eukaryota</taxon>
        <taxon>Fungi</taxon>
        <taxon>Dikarya</taxon>
        <taxon>Ascomycota</taxon>
        <taxon>Pezizomycotina</taxon>
        <taxon>Sordariomycetes</taxon>
        <taxon>Xylariomycetidae</taxon>
        <taxon>Amphisphaeriales</taxon>
        <taxon>Sporocadaceae</taxon>
        <taxon>Seiridium</taxon>
    </lineage>
</organism>
<protein>
    <submittedName>
        <fullName evidence="1">Uncharacterized protein</fullName>
    </submittedName>
</protein>
<dbReference type="Proteomes" id="UP001408356">
    <property type="component" value="Unassembled WGS sequence"/>
</dbReference>
<gene>
    <name evidence="1" type="ORF">SUNI508_00900</name>
</gene>
<dbReference type="EMBL" id="JARVKF010000223">
    <property type="protein sequence ID" value="KAK9420809.1"/>
    <property type="molecule type" value="Genomic_DNA"/>
</dbReference>
<comment type="caution">
    <text evidence="1">The sequence shown here is derived from an EMBL/GenBank/DDBJ whole genome shotgun (WGS) entry which is preliminary data.</text>
</comment>
<evidence type="ECO:0000313" key="1">
    <source>
        <dbReference type="EMBL" id="KAK9420809.1"/>
    </source>
</evidence>